<feature type="region of interest" description="Disordered" evidence="2">
    <location>
        <begin position="913"/>
        <end position="957"/>
    </location>
</feature>
<dbReference type="Proteomes" id="UP000266841">
    <property type="component" value="Unassembled WGS sequence"/>
</dbReference>
<protein>
    <submittedName>
        <fullName evidence="3">Uncharacterized protein</fullName>
    </submittedName>
</protein>
<comment type="caution">
    <text evidence="3">The sequence shown here is derived from an EMBL/GenBank/DDBJ whole genome shotgun (WGS) entry which is preliminary data.</text>
</comment>
<keyword evidence="1" id="KW-0175">Coiled coil</keyword>
<evidence type="ECO:0000313" key="3">
    <source>
        <dbReference type="EMBL" id="EJK46260.1"/>
    </source>
</evidence>
<sequence>MNRISMISPRGVSDSSASGFDGSSSDFSHRRNLFPDGDVDEDSVDSFQYLLSKCCQPGSVDEDPTTTRRETLQKQSAEFAGPGKSQPTSLSAKVLALGNDEESDDSTAQPPPFDSVIRDELTLDEDGFQRNLSDIGHPDNCAGDGDGGDGGDGKAKSWSVHEKSASIVDPSSRASTPTKPISNTARIEECDVSDVSEDQINYSAEFSGAFGLIENDEGKNASGKRITREVSSKTSTSSELYESELKTLQTELQILEDQIHAKKIDRQLAIKEREIETLKSHRARLYEKIRSEKVETRRSTRKKIKDVVGDEDCPAEDPALEEYPESDDESEEGNGDVKRDAKQRVVGYPSELVGTNSISKQSVTANNECRQVDTVGKVFSRCRSNLSNSSNSIVLDDTRESQTIPVITPRADLVFSAAINDSLSASKEKGATSASPEVFQSDLFSSSKVLGSDEGESVEADHKGSSDDLTPASKKSTPGKKPKLSKLGLKRSLGLKKSRAVEAIKPKDAKDATFGRNDDSGLPESPSSQWSANSKRIRSVIGMKEGSKSKKDVVAIKSDDPKPKSRDKISTTPVAEIVHGPTEDVCNDAIRADGHAGAVGKNAVPSALSSRIGKPRFMRKASPKKVDKIPLLDVFMRTAVKRHNSDEPSVSSIEKLVNSMAIDVSSVTGEVEFASSKAKELFLCKLSPIRSAKDGLDPAKLEVRSGSCATESLSMTDESISLNVTGSSTPLSKRSVNILPATPPTPTRNGESWNITQSFLFGAACPPSPSASILGRLPLKRDNSVSETIECQLDNTYTGEEAVSVSVELMVTGHENDSSEKGSVENVELPQMPPPVNRKLEYDMDDIGFGESICRTPFQSRPIEIATSSRPPPRKLSARDEVEIGREFSSAKLSAFSIQSSFLRQSRCSVNDGKRKNKLSKAASKKPSLAGRGETCGGVENNNSNNESIEIPLGSAF</sequence>
<feature type="compositionally biased region" description="Polar residues" evidence="2">
    <location>
        <begin position="172"/>
        <end position="185"/>
    </location>
</feature>
<feature type="compositionally biased region" description="Basic and acidic residues" evidence="2">
    <location>
        <begin position="545"/>
        <end position="569"/>
    </location>
</feature>
<feature type="compositionally biased region" description="Basic and acidic residues" evidence="2">
    <location>
        <begin position="151"/>
        <end position="164"/>
    </location>
</feature>
<feature type="region of interest" description="Disordered" evidence="2">
    <location>
        <begin position="217"/>
        <end position="237"/>
    </location>
</feature>
<accession>K0R2G1</accession>
<organism evidence="3 4">
    <name type="scientific">Thalassiosira oceanica</name>
    <name type="common">Marine diatom</name>
    <dbReference type="NCBI Taxonomy" id="159749"/>
    <lineage>
        <taxon>Eukaryota</taxon>
        <taxon>Sar</taxon>
        <taxon>Stramenopiles</taxon>
        <taxon>Ochrophyta</taxon>
        <taxon>Bacillariophyta</taxon>
        <taxon>Coscinodiscophyceae</taxon>
        <taxon>Thalassiosirophycidae</taxon>
        <taxon>Thalassiosirales</taxon>
        <taxon>Thalassiosiraceae</taxon>
        <taxon>Thalassiosira</taxon>
    </lineage>
</organism>
<feature type="compositionally biased region" description="Polar residues" evidence="2">
    <location>
        <begin position="525"/>
        <end position="534"/>
    </location>
</feature>
<feature type="region of interest" description="Disordered" evidence="2">
    <location>
        <begin position="815"/>
        <end position="835"/>
    </location>
</feature>
<feature type="compositionally biased region" description="Acidic residues" evidence="2">
    <location>
        <begin position="309"/>
        <end position="334"/>
    </location>
</feature>
<feature type="region of interest" description="Disordered" evidence="2">
    <location>
        <begin position="55"/>
        <end position="185"/>
    </location>
</feature>
<dbReference type="AlphaFoldDB" id="K0R2G1"/>
<gene>
    <name evidence="3" type="ORF">THAOC_35088</name>
</gene>
<name>K0R2G1_THAOC</name>
<reference evidence="3 4" key="1">
    <citation type="journal article" date="2012" name="Genome Biol.">
        <title>Genome and low-iron response of an oceanic diatom adapted to chronic iron limitation.</title>
        <authorList>
            <person name="Lommer M."/>
            <person name="Specht M."/>
            <person name="Roy A.S."/>
            <person name="Kraemer L."/>
            <person name="Andreson R."/>
            <person name="Gutowska M.A."/>
            <person name="Wolf J."/>
            <person name="Bergner S.V."/>
            <person name="Schilhabel M.B."/>
            <person name="Klostermeier U.C."/>
            <person name="Beiko R.G."/>
            <person name="Rosenstiel P."/>
            <person name="Hippler M."/>
            <person name="Laroche J."/>
        </authorList>
    </citation>
    <scope>NUCLEOTIDE SEQUENCE [LARGE SCALE GENOMIC DNA]</scope>
    <source>
        <strain evidence="3 4">CCMP1005</strain>
    </source>
</reference>
<evidence type="ECO:0000313" key="4">
    <source>
        <dbReference type="Proteomes" id="UP000266841"/>
    </source>
</evidence>
<evidence type="ECO:0000256" key="2">
    <source>
        <dbReference type="SAM" id="MobiDB-lite"/>
    </source>
</evidence>
<feature type="compositionally biased region" description="Basic and acidic residues" evidence="2">
    <location>
        <begin position="499"/>
        <end position="519"/>
    </location>
</feature>
<feature type="compositionally biased region" description="Low complexity" evidence="2">
    <location>
        <begin position="940"/>
        <end position="951"/>
    </location>
</feature>
<feature type="coiled-coil region" evidence="1">
    <location>
        <begin position="238"/>
        <end position="288"/>
    </location>
</feature>
<feature type="compositionally biased region" description="Low complexity" evidence="2">
    <location>
        <begin position="920"/>
        <end position="930"/>
    </location>
</feature>
<feature type="region of interest" description="Disordered" evidence="2">
    <location>
        <begin position="450"/>
        <end position="570"/>
    </location>
</feature>
<evidence type="ECO:0000256" key="1">
    <source>
        <dbReference type="SAM" id="Coils"/>
    </source>
</evidence>
<feature type="region of interest" description="Disordered" evidence="2">
    <location>
        <begin position="1"/>
        <end position="39"/>
    </location>
</feature>
<keyword evidence="4" id="KW-1185">Reference proteome</keyword>
<feature type="compositionally biased region" description="Low complexity" evidence="2">
    <location>
        <begin position="13"/>
        <end position="26"/>
    </location>
</feature>
<dbReference type="EMBL" id="AGNL01047868">
    <property type="protein sequence ID" value="EJK46260.1"/>
    <property type="molecule type" value="Genomic_DNA"/>
</dbReference>
<proteinExistence type="predicted"/>
<feature type="region of interest" description="Disordered" evidence="2">
    <location>
        <begin position="297"/>
        <end position="343"/>
    </location>
</feature>